<protein>
    <submittedName>
        <fullName evidence="1">Uncharacterized protein</fullName>
    </submittedName>
</protein>
<gene>
    <name evidence="1" type="ORF">C8F04DRAFT_1294381</name>
</gene>
<dbReference type="Proteomes" id="UP001218188">
    <property type="component" value="Unassembled WGS sequence"/>
</dbReference>
<proteinExistence type="predicted"/>
<sequence>MALNVHYGPCTPPIQPKFHSNLQEKWVKWPVLTRSWNNTLRTRRKRPAGGDFEFFGPGKPKLVFSGGTDCVQTGQNSGSLAKNCLDKNAPIPVFWDLASKAIIRGPVKTGMAAWNSQLRWMLMDDEDTLVRYICITLKFKKVVLFGIWFEFNFEPNLGGTLESGHRTSPSVEHMAETIKARKHADKGPEKECSAPFRTGVPRRFIL</sequence>
<reference evidence="1" key="1">
    <citation type="submission" date="2023-03" db="EMBL/GenBank/DDBJ databases">
        <title>Massive genome expansion in bonnet fungi (Mycena s.s.) driven by repeated elements and novel gene families across ecological guilds.</title>
        <authorList>
            <consortium name="Lawrence Berkeley National Laboratory"/>
            <person name="Harder C.B."/>
            <person name="Miyauchi S."/>
            <person name="Viragh M."/>
            <person name="Kuo A."/>
            <person name="Thoen E."/>
            <person name="Andreopoulos B."/>
            <person name="Lu D."/>
            <person name="Skrede I."/>
            <person name="Drula E."/>
            <person name="Henrissat B."/>
            <person name="Morin E."/>
            <person name="Kohler A."/>
            <person name="Barry K."/>
            <person name="LaButti K."/>
            <person name="Morin E."/>
            <person name="Salamov A."/>
            <person name="Lipzen A."/>
            <person name="Mereny Z."/>
            <person name="Hegedus B."/>
            <person name="Baldrian P."/>
            <person name="Stursova M."/>
            <person name="Weitz H."/>
            <person name="Taylor A."/>
            <person name="Grigoriev I.V."/>
            <person name="Nagy L.G."/>
            <person name="Martin F."/>
            <person name="Kauserud H."/>
        </authorList>
    </citation>
    <scope>NUCLEOTIDE SEQUENCE</scope>
    <source>
        <strain evidence="1">CBHHK200</strain>
    </source>
</reference>
<organism evidence="1 2">
    <name type="scientific">Mycena alexandri</name>
    <dbReference type="NCBI Taxonomy" id="1745969"/>
    <lineage>
        <taxon>Eukaryota</taxon>
        <taxon>Fungi</taxon>
        <taxon>Dikarya</taxon>
        <taxon>Basidiomycota</taxon>
        <taxon>Agaricomycotina</taxon>
        <taxon>Agaricomycetes</taxon>
        <taxon>Agaricomycetidae</taxon>
        <taxon>Agaricales</taxon>
        <taxon>Marasmiineae</taxon>
        <taxon>Mycenaceae</taxon>
        <taxon>Mycena</taxon>
    </lineage>
</organism>
<keyword evidence="2" id="KW-1185">Reference proteome</keyword>
<name>A0AAD6X017_9AGAR</name>
<dbReference type="EMBL" id="JARJCM010000125">
    <property type="protein sequence ID" value="KAJ7027309.1"/>
    <property type="molecule type" value="Genomic_DNA"/>
</dbReference>
<accession>A0AAD6X017</accession>
<comment type="caution">
    <text evidence="1">The sequence shown here is derived from an EMBL/GenBank/DDBJ whole genome shotgun (WGS) entry which is preliminary data.</text>
</comment>
<dbReference type="AlphaFoldDB" id="A0AAD6X017"/>
<evidence type="ECO:0000313" key="2">
    <source>
        <dbReference type="Proteomes" id="UP001218188"/>
    </source>
</evidence>
<evidence type="ECO:0000313" key="1">
    <source>
        <dbReference type="EMBL" id="KAJ7027309.1"/>
    </source>
</evidence>